<evidence type="ECO:0000313" key="1">
    <source>
        <dbReference type="EMBL" id="RID83850.1"/>
    </source>
</evidence>
<evidence type="ECO:0000313" key="2">
    <source>
        <dbReference type="Proteomes" id="UP000265816"/>
    </source>
</evidence>
<keyword evidence="2" id="KW-1185">Reference proteome</keyword>
<name>A0A398B7H5_9BACI</name>
<dbReference type="EMBL" id="QWVT01000024">
    <property type="protein sequence ID" value="RID83850.1"/>
    <property type="molecule type" value="Genomic_DNA"/>
</dbReference>
<dbReference type="Proteomes" id="UP000265816">
    <property type="component" value="Unassembled WGS sequence"/>
</dbReference>
<protein>
    <submittedName>
        <fullName evidence="1">Uncharacterized protein</fullName>
    </submittedName>
</protein>
<reference evidence="1 2" key="1">
    <citation type="submission" date="2018-08" db="EMBL/GenBank/DDBJ databases">
        <title>Bacillus jemisoniae sp. nov., Bacillus chryseoplanitiae sp. nov., Bacillus resnikiae sp. nov., and Bacillus frankliniae sp. nov., isolated from Viking spacecraft and associated surfaces.</title>
        <authorList>
            <person name="Seuylemezian A."/>
            <person name="Vaishampayan P."/>
        </authorList>
    </citation>
    <scope>NUCLEOTIDE SEQUENCE [LARGE SCALE GENOMIC DNA]</scope>
    <source>
        <strain evidence="1 2">JJ-247</strain>
    </source>
</reference>
<proteinExistence type="predicted"/>
<organism evidence="1 2">
    <name type="scientific">Mesobacillus zeae</name>
    <dbReference type="NCBI Taxonomy" id="1917180"/>
    <lineage>
        <taxon>Bacteria</taxon>
        <taxon>Bacillati</taxon>
        <taxon>Bacillota</taxon>
        <taxon>Bacilli</taxon>
        <taxon>Bacillales</taxon>
        <taxon>Bacillaceae</taxon>
        <taxon>Mesobacillus</taxon>
    </lineage>
</organism>
<sequence>MGRRLLTITFTLFAGYFAYQNRFRLMNSLMRRPGLRRLVVSSLMGVPWARKKLLGSVFAGPSDWK</sequence>
<comment type="caution">
    <text evidence="1">The sequence shown here is derived from an EMBL/GenBank/DDBJ whole genome shotgun (WGS) entry which is preliminary data.</text>
</comment>
<dbReference type="OrthoDB" id="2696719at2"/>
<accession>A0A398B7H5</accession>
<dbReference type="AlphaFoldDB" id="A0A398B7H5"/>
<dbReference type="RefSeq" id="WP_119113625.1">
    <property type="nucleotide sequence ID" value="NZ_CBCSEO010000005.1"/>
</dbReference>
<gene>
    <name evidence="1" type="ORF">D1970_14695</name>
</gene>